<gene>
    <name evidence="2" type="ORF">KIL84_000703</name>
</gene>
<protein>
    <submittedName>
        <fullName evidence="2">Uncharacterized protein</fullName>
    </submittedName>
</protein>
<dbReference type="AlphaFoldDB" id="A0A9D3WYM6"/>
<evidence type="ECO:0000313" key="2">
    <source>
        <dbReference type="EMBL" id="KAH1169718.1"/>
    </source>
</evidence>
<comment type="caution">
    <text evidence="2">The sequence shown here is derived from an EMBL/GenBank/DDBJ whole genome shotgun (WGS) entry which is preliminary data.</text>
</comment>
<keyword evidence="1" id="KW-0812">Transmembrane</keyword>
<proteinExistence type="predicted"/>
<dbReference type="EMBL" id="JAHDVG010000484">
    <property type="protein sequence ID" value="KAH1169718.1"/>
    <property type="molecule type" value="Genomic_DNA"/>
</dbReference>
<dbReference type="Proteomes" id="UP000827986">
    <property type="component" value="Unassembled WGS sequence"/>
</dbReference>
<reference evidence="2" key="1">
    <citation type="submission" date="2021-09" db="EMBL/GenBank/DDBJ databases">
        <title>The genome of Mauremys mutica provides insights into the evolution of semi-aquatic lifestyle.</title>
        <authorList>
            <person name="Gong S."/>
            <person name="Gao Y."/>
        </authorList>
    </citation>
    <scope>NUCLEOTIDE SEQUENCE</scope>
    <source>
        <strain evidence="2">MM-2020</strain>
        <tissue evidence="2">Muscle</tissue>
    </source>
</reference>
<accession>A0A9D3WYM6</accession>
<keyword evidence="1" id="KW-0472">Membrane</keyword>
<organism evidence="2 3">
    <name type="scientific">Mauremys mutica</name>
    <name type="common">yellowpond turtle</name>
    <dbReference type="NCBI Taxonomy" id="74926"/>
    <lineage>
        <taxon>Eukaryota</taxon>
        <taxon>Metazoa</taxon>
        <taxon>Chordata</taxon>
        <taxon>Craniata</taxon>
        <taxon>Vertebrata</taxon>
        <taxon>Euteleostomi</taxon>
        <taxon>Archelosauria</taxon>
        <taxon>Testudinata</taxon>
        <taxon>Testudines</taxon>
        <taxon>Cryptodira</taxon>
        <taxon>Durocryptodira</taxon>
        <taxon>Testudinoidea</taxon>
        <taxon>Geoemydidae</taxon>
        <taxon>Geoemydinae</taxon>
        <taxon>Mauremys</taxon>
    </lineage>
</organism>
<feature type="transmembrane region" description="Helical" evidence="1">
    <location>
        <begin position="48"/>
        <end position="67"/>
    </location>
</feature>
<name>A0A9D3WYM6_9SAUR</name>
<sequence length="112" mass="12682">MPDTQGCSLCARVLDPLQSMHLPGALLRVEGDRKPLERKKTHIRVKKWLFTVSLCSFYLLPLFLIFFSCRQLVVQNDNERGFNAALDNCFYTGPSAQKHAGRGQVTENNLEA</sequence>
<keyword evidence="1" id="KW-1133">Transmembrane helix</keyword>
<evidence type="ECO:0000256" key="1">
    <source>
        <dbReference type="SAM" id="Phobius"/>
    </source>
</evidence>
<keyword evidence="3" id="KW-1185">Reference proteome</keyword>
<evidence type="ECO:0000313" key="3">
    <source>
        <dbReference type="Proteomes" id="UP000827986"/>
    </source>
</evidence>